<reference evidence="2 3" key="1">
    <citation type="submission" date="2014-07" db="EMBL/GenBank/DDBJ databases">
        <title>Comparative analysis of Nitrosococcus oceani genome inventories of strains from Pacific and Atlantic gyres.</title>
        <authorList>
            <person name="Lim C.K."/>
            <person name="Wang L."/>
            <person name="Sayavedra-Soto L.A."/>
            <person name="Klotz M.G."/>
        </authorList>
    </citation>
    <scope>NUCLEOTIDE SEQUENCE [LARGE SCALE GENOMIC DNA]</scope>
    <source>
        <strain evidence="2 3">C-27</strain>
    </source>
</reference>
<evidence type="ECO:0000259" key="1">
    <source>
        <dbReference type="Pfam" id="PF22772"/>
    </source>
</evidence>
<proteinExistence type="predicted"/>
<evidence type="ECO:0000313" key="2">
    <source>
        <dbReference type="EMBL" id="KFI18934.1"/>
    </source>
</evidence>
<dbReference type="EMBL" id="JPGN01000070">
    <property type="protein sequence ID" value="KFI18934.1"/>
    <property type="molecule type" value="Genomic_DNA"/>
</dbReference>
<dbReference type="AlphaFoldDB" id="A0A0E2Z0A7"/>
<accession>A0A0E2Z0A7</accession>
<sequence length="404" mass="46083">MATIAWLIPSLLEGSGGHRTFLQHADYLQQQGHRCSLYVENPEQFSSPNLRKRIKRMFGYDFREVHSGWSNIEPAELVFATVWYSAKVVRDLPFPCIKAYFVQDFKAQFNPMGGGYLMAENSYRYGLYPVTIGRWLPALLDRQFGVAASHFDFCADLEKYRPLSRVRRERAICFIHQPDKPRRCVELGFEALGLVKHWMPEVKIYLYGSKSSARAWFEHENLGLLSLEDCNRLYNRCAVGLCLSSTNPSRVPFEMMAAGLPVVEMYRDNTLYDFPEEAVLLCEPTPESLAQGMKIILASSERAEAMSQAGIDYMANRPLEYGLAQFHATINSLLKGTEPFQQEPAPMYRQLALVAEPRPTGTGAVAAPEPLMDRGRLSFLPPLPRKVVRFFYYRLRRALAAVRI</sequence>
<protein>
    <submittedName>
        <fullName evidence="2">Glycosyl transferase family 1</fullName>
    </submittedName>
</protein>
<keyword evidence="2" id="KW-0808">Transferase</keyword>
<feature type="domain" description="WsaF C-terminal" evidence="1">
    <location>
        <begin position="170"/>
        <end position="293"/>
    </location>
</feature>
<dbReference type="GO" id="GO:0016740">
    <property type="term" value="F:transferase activity"/>
    <property type="evidence" value="ECO:0007669"/>
    <property type="project" value="UniProtKB-KW"/>
</dbReference>
<dbReference type="SUPFAM" id="SSF53756">
    <property type="entry name" value="UDP-Glycosyltransferase/glycogen phosphorylase"/>
    <property type="match status" value="1"/>
</dbReference>
<dbReference type="Gene3D" id="3.40.50.2000">
    <property type="entry name" value="Glycogen Phosphorylase B"/>
    <property type="match status" value="1"/>
</dbReference>
<dbReference type="InterPro" id="IPR055050">
    <property type="entry name" value="WsaF_C"/>
</dbReference>
<dbReference type="HOGENOM" id="CLU_055246_0_0_6"/>
<dbReference type="OrthoDB" id="9801954at2"/>
<evidence type="ECO:0000313" key="3">
    <source>
        <dbReference type="Proteomes" id="UP000028839"/>
    </source>
</evidence>
<dbReference type="Pfam" id="PF22772">
    <property type="entry name" value="WsaF_C"/>
    <property type="match status" value="1"/>
</dbReference>
<comment type="caution">
    <text evidence="2">The sequence shown here is derived from an EMBL/GenBank/DDBJ whole genome shotgun (WGS) entry which is preliminary data.</text>
</comment>
<gene>
    <name evidence="2" type="ORF">IB75_11590</name>
</gene>
<organism evidence="2 3">
    <name type="scientific">Nitrosococcus oceani C-27</name>
    <dbReference type="NCBI Taxonomy" id="314279"/>
    <lineage>
        <taxon>Bacteria</taxon>
        <taxon>Pseudomonadati</taxon>
        <taxon>Pseudomonadota</taxon>
        <taxon>Gammaproteobacteria</taxon>
        <taxon>Chromatiales</taxon>
        <taxon>Chromatiaceae</taxon>
        <taxon>Nitrosococcus</taxon>
    </lineage>
</organism>
<dbReference type="Proteomes" id="UP000028839">
    <property type="component" value="Unassembled WGS sequence"/>
</dbReference>
<name>A0A0E2Z0A7_9GAMM</name>
<dbReference type="Gene3D" id="3.40.50.11090">
    <property type="match status" value="1"/>
</dbReference>